<dbReference type="PROSITE" id="PS51053">
    <property type="entry name" value="SERTA"/>
    <property type="match status" value="1"/>
</dbReference>
<feature type="region of interest" description="Disordered" evidence="1">
    <location>
        <begin position="317"/>
        <end position="435"/>
    </location>
</feature>
<evidence type="ECO:0000313" key="2">
    <source>
        <dbReference type="EnsemblMetazoa" id="PPAI009474-PA"/>
    </source>
</evidence>
<dbReference type="AlphaFoldDB" id="A0A1B0DM84"/>
<keyword evidence="3" id="KW-1185">Reference proteome</keyword>
<name>A0A1B0DM84_PHLPP</name>
<dbReference type="Pfam" id="PF06031">
    <property type="entry name" value="SERTA"/>
    <property type="match status" value="1"/>
</dbReference>
<dbReference type="PANTHER" id="PTHR16277">
    <property type="entry name" value="CELL DIVISION CYCLE ASSOCIATED PROTEIN 4/SERTA DOMAIN-CONTAINING PROTEIN 2"/>
    <property type="match status" value="1"/>
</dbReference>
<dbReference type="InterPro" id="IPR052262">
    <property type="entry name" value="E2F-SERTA_domain_protein"/>
</dbReference>
<dbReference type="InterPro" id="IPR009263">
    <property type="entry name" value="SERTA_dom"/>
</dbReference>
<accession>A0A1B0DM84</accession>
<dbReference type="PANTHER" id="PTHR16277:SF7">
    <property type="entry name" value="RE12330P"/>
    <property type="match status" value="1"/>
</dbReference>
<dbReference type="VEuPathDB" id="VectorBase:PPAPM1_009313"/>
<feature type="compositionally biased region" description="Polar residues" evidence="1">
    <location>
        <begin position="24"/>
        <end position="36"/>
    </location>
</feature>
<dbReference type="VEuPathDB" id="VectorBase:PPAI009474"/>
<feature type="compositionally biased region" description="Basic and acidic residues" evidence="1">
    <location>
        <begin position="401"/>
        <end position="410"/>
    </location>
</feature>
<feature type="region of interest" description="Disordered" evidence="1">
    <location>
        <begin position="1"/>
        <end position="49"/>
    </location>
</feature>
<dbReference type="Proteomes" id="UP000092462">
    <property type="component" value="Unassembled WGS sequence"/>
</dbReference>
<evidence type="ECO:0000256" key="1">
    <source>
        <dbReference type="SAM" id="MobiDB-lite"/>
    </source>
</evidence>
<evidence type="ECO:0000313" key="3">
    <source>
        <dbReference type="Proteomes" id="UP000092462"/>
    </source>
</evidence>
<organism evidence="2 3">
    <name type="scientific">Phlebotomus papatasi</name>
    <name type="common">Sandfly</name>
    <dbReference type="NCBI Taxonomy" id="29031"/>
    <lineage>
        <taxon>Eukaryota</taxon>
        <taxon>Metazoa</taxon>
        <taxon>Ecdysozoa</taxon>
        <taxon>Arthropoda</taxon>
        <taxon>Hexapoda</taxon>
        <taxon>Insecta</taxon>
        <taxon>Pterygota</taxon>
        <taxon>Neoptera</taxon>
        <taxon>Endopterygota</taxon>
        <taxon>Diptera</taxon>
        <taxon>Nematocera</taxon>
        <taxon>Psychodoidea</taxon>
        <taxon>Psychodidae</taxon>
        <taxon>Phlebotomus</taxon>
        <taxon>Phlebotomus</taxon>
    </lineage>
</organism>
<reference evidence="2" key="1">
    <citation type="submission" date="2022-08" db="UniProtKB">
        <authorList>
            <consortium name="EnsemblMetazoa"/>
        </authorList>
    </citation>
    <scope>IDENTIFICATION</scope>
    <source>
        <strain evidence="2">Israel</strain>
    </source>
</reference>
<feature type="compositionally biased region" description="Basic residues" evidence="1">
    <location>
        <begin position="317"/>
        <end position="330"/>
    </location>
</feature>
<sequence>MMGLQAAASKRKYDVGENGEAAEQQGSCSPAKSSRWSGAGVSTTPATTTTSVISASGLGEDSIARLEAVTVPGETTWAGEPIVDSISRLQAVAVPGESTWGTDGARSALATTLLAADDLEDDDDDFEDDFDEDDTAIPSYLPLRYPCGPPRGYGPPAAYSPAAKSSYYTESYPPLTTCSRGVYGRGPAYGSAGGWSGGYYTPPEAATSPQQTIRCAENGKSYLELGSASYGSNGGLANARGGVKRCCDGRNNWCNSKQCYKERRLKMMNLSMFKLSRFRQVSEQSLYRSVLICNTLKCIEREMEMESKELGMHQHHVTNPHHHHHHHMHHPQPPPPQPPHPADYHPQYRAPAVHHAHHTPPEMHYPASPEAPGGGFQAPYNGRAATPAPPNLPFNDSLPPYDHHPLRDAAHSGGRATPFPAAGLPDTDSGYGDEDCTRPINWGSVLSLSSQSALDPLNNNDLFAGTTATSTPAATSSSTSSCSFAAATTFSFASAASCTVTATTNWDYGLLDMDLGLGPELTELLPSWKLTPLSADDILKSVPEPGQQEMDAAFTHIMVGS</sequence>
<dbReference type="EnsemblMetazoa" id="PPAI009474-RA">
    <property type="protein sequence ID" value="PPAI009474-PA"/>
    <property type="gene ID" value="PPAI009474"/>
</dbReference>
<protein>
    <submittedName>
        <fullName evidence="2">Uncharacterized protein</fullName>
    </submittedName>
</protein>
<dbReference type="EMBL" id="AJVK01006905">
    <property type="status" value="NOT_ANNOTATED_CDS"/>
    <property type="molecule type" value="Genomic_DNA"/>
</dbReference>
<feature type="compositionally biased region" description="Low complexity" evidence="1">
    <location>
        <begin position="37"/>
        <end position="49"/>
    </location>
</feature>
<feature type="compositionally biased region" description="Pro residues" evidence="1">
    <location>
        <begin position="331"/>
        <end position="341"/>
    </location>
</feature>
<proteinExistence type="predicted"/>
<dbReference type="GO" id="GO:0005634">
    <property type="term" value="C:nucleus"/>
    <property type="evidence" value="ECO:0007669"/>
    <property type="project" value="TreeGrafter"/>
</dbReference>